<dbReference type="OrthoDB" id="4923501at2759"/>
<evidence type="ECO:0000313" key="1">
    <source>
        <dbReference type="EMBL" id="KAF4451145.1"/>
    </source>
</evidence>
<proteinExistence type="predicted"/>
<reference evidence="1" key="1">
    <citation type="submission" date="2020-01" db="EMBL/GenBank/DDBJ databases">
        <title>Identification and distribution of gene clusters putatively required for synthesis of sphingolipid metabolism inhibitors in phylogenetically diverse species of the filamentous fungus Fusarium.</title>
        <authorList>
            <person name="Kim H.-S."/>
            <person name="Busman M."/>
            <person name="Brown D.W."/>
            <person name="Divon H."/>
            <person name="Uhlig S."/>
            <person name="Proctor R.H."/>
        </authorList>
    </citation>
    <scope>NUCLEOTIDE SEQUENCE</scope>
    <source>
        <strain evidence="1">NRRL 53441</strain>
    </source>
</reference>
<protein>
    <submittedName>
        <fullName evidence="1">Uncharacterized protein</fullName>
    </submittedName>
</protein>
<organism evidence="1 2">
    <name type="scientific">Fusarium austroafricanum</name>
    <dbReference type="NCBI Taxonomy" id="2364996"/>
    <lineage>
        <taxon>Eukaryota</taxon>
        <taxon>Fungi</taxon>
        <taxon>Dikarya</taxon>
        <taxon>Ascomycota</taxon>
        <taxon>Pezizomycotina</taxon>
        <taxon>Sordariomycetes</taxon>
        <taxon>Hypocreomycetidae</taxon>
        <taxon>Hypocreales</taxon>
        <taxon>Nectriaceae</taxon>
        <taxon>Fusarium</taxon>
        <taxon>Fusarium concolor species complex</taxon>
    </lineage>
</organism>
<keyword evidence="2" id="KW-1185">Reference proteome</keyword>
<evidence type="ECO:0000313" key="2">
    <source>
        <dbReference type="Proteomes" id="UP000605986"/>
    </source>
</evidence>
<dbReference type="Proteomes" id="UP000605986">
    <property type="component" value="Unassembled WGS sequence"/>
</dbReference>
<gene>
    <name evidence="1" type="ORF">F53441_5844</name>
</gene>
<name>A0A8H4KJ93_9HYPO</name>
<sequence>MALEDFAPKPDDMDVSDFVDLVRQQRFVATLLSHRINSYSALYKVDTLLSWTKLRFLRVQGLAVCLSKAKEDDYSMQTLFQLAAVRTQLRLFWDCTFEDSWYDAWFEKYPVSGSIEHTSLNIDYTRREREEAEEVDALAKQLARLSLQD</sequence>
<dbReference type="EMBL" id="JAADJG010000228">
    <property type="protein sequence ID" value="KAF4451145.1"/>
    <property type="molecule type" value="Genomic_DNA"/>
</dbReference>
<dbReference type="AlphaFoldDB" id="A0A8H4KJ93"/>
<comment type="caution">
    <text evidence="1">The sequence shown here is derived from an EMBL/GenBank/DDBJ whole genome shotgun (WGS) entry which is preliminary data.</text>
</comment>
<accession>A0A8H4KJ93</accession>